<keyword evidence="3" id="KW-1185">Reference proteome</keyword>
<dbReference type="GO" id="GO:0050660">
    <property type="term" value="F:flavin adenine dinucleotide binding"/>
    <property type="evidence" value="ECO:0007669"/>
    <property type="project" value="TreeGrafter"/>
</dbReference>
<evidence type="ECO:0000256" key="1">
    <source>
        <dbReference type="ARBA" id="ARBA00023002"/>
    </source>
</evidence>
<proteinExistence type="predicted"/>
<name>A0A6L7G4E5_9RHOB</name>
<dbReference type="AlphaFoldDB" id="A0A6L7G4E5"/>
<dbReference type="PANTHER" id="PTHR43539">
    <property type="entry name" value="FLAVIN-BINDING MONOOXYGENASE-LIKE PROTEIN (AFU_ORTHOLOGUE AFUA_4G09220)"/>
    <property type="match status" value="1"/>
</dbReference>
<gene>
    <name evidence="2" type="ORF">GR170_12840</name>
</gene>
<keyword evidence="1" id="KW-0560">Oxidoreductase</keyword>
<protein>
    <submittedName>
        <fullName evidence="2">SidA/IucD/PvdA family monooxygenase</fullName>
    </submittedName>
</protein>
<dbReference type="PANTHER" id="PTHR43539:SF91">
    <property type="entry name" value="FAD-DEPENDENT URATE HYDROXYLASE"/>
    <property type="match status" value="1"/>
</dbReference>
<dbReference type="Pfam" id="PF13738">
    <property type="entry name" value="Pyr_redox_3"/>
    <property type="match status" value="1"/>
</dbReference>
<organism evidence="2 3">
    <name type="scientific">Pseudooceanicola albus</name>
    <dbReference type="NCBI Taxonomy" id="2692189"/>
    <lineage>
        <taxon>Bacteria</taxon>
        <taxon>Pseudomonadati</taxon>
        <taxon>Pseudomonadota</taxon>
        <taxon>Alphaproteobacteria</taxon>
        <taxon>Rhodobacterales</taxon>
        <taxon>Paracoccaceae</taxon>
        <taxon>Pseudooceanicola</taxon>
    </lineage>
</organism>
<dbReference type="InterPro" id="IPR036188">
    <property type="entry name" value="FAD/NAD-bd_sf"/>
</dbReference>
<keyword evidence="2" id="KW-0503">Monooxygenase</keyword>
<comment type="caution">
    <text evidence="2">The sequence shown here is derived from an EMBL/GenBank/DDBJ whole genome shotgun (WGS) entry which is preliminary data.</text>
</comment>
<reference evidence="2 3" key="1">
    <citation type="submission" date="2019-12" db="EMBL/GenBank/DDBJ databases">
        <authorList>
            <person name="Li M."/>
        </authorList>
    </citation>
    <scope>NUCLEOTIDE SEQUENCE [LARGE SCALE GENOMIC DNA]</scope>
    <source>
        <strain evidence="2 3">GBMRC 2024</strain>
    </source>
</reference>
<dbReference type="SUPFAM" id="SSF51905">
    <property type="entry name" value="FAD/NAD(P)-binding domain"/>
    <property type="match status" value="1"/>
</dbReference>
<dbReference type="InterPro" id="IPR050982">
    <property type="entry name" value="Auxin_biosynth/cation_transpt"/>
</dbReference>
<dbReference type="Gene3D" id="3.50.50.60">
    <property type="entry name" value="FAD/NAD(P)-binding domain"/>
    <property type="match status" value="1"/>
</dbReference>
<dbReference type="Proteomes" id="UP000477911">
    <property type="component" value="Unassembled WGS sequence"/>
</dbReference>
<dbReference type="GO" id="GO:0004497">
    <property type="term" value="F:monooxygenase activity"/>
    <property type="evidence" value="ECO:0007669"/>
    <property type="project" value="UniProtKB-KW"/>
</dbReference>
<evidence type="ECO:0000313" key="3">
    <source>
        <dbReference type="Proteomes" id="UP000477911"/>
    </source>
</evidence>
<evidence type="ECO:0000313" key="2">
    <source>
        <dbReference type="EMBL" id="MXN18729.1"/>
    </source>
</evidence>
<sequence length="499" mass="54669">MSTFAQAPSPLPPLSQWDVSARDAVADTGLPALEAALRDELQRLCLPRPAWGLPAPDPEMLDVLVIGAGQFGIGAAAALRLNGITNFLVLDRAEPGQEGPWVTYARMPTLRSPKYHPGLCFGVPALTFQSWYRAAHGEAAWHGLYKIPNAVWHGYISWVRDVLALPVRSRSEAVDLQPRTDHVEVVLADGARLRARRVVIANGRAGAGGWAKIPGVSEDLWPDLAAHTAEEIDFAALKGKRIAVIGTGSSAWDNAATALETGARSVDMFARRKVVPQLNKGRASSGIAFLDGWIELSDAQRWELAWYMESMGAPPPHETILRTARLEGFATHFDCGAIRAERRDGQVAIETEKGPSGDFDFLILGSGFCIDLSRDPLYATILEDITLWEDRYAPPAGLEKPAMGRQPYIGPHFELIGKGAQPLDRIYMCNASTFVSAGTMTSDVPSLDVAPARLATGIVKALFAEDFDRYFERLQDWEEEHEMKPTPFYAPEYVNKTAR</sequence>
<dbReference type="RefSeq" id="WP_160894857.1">
    <property type="nucleotide sequence ID" value="NZ_WUMU01000015.1"/>
</dbReference>
<accession>A0A6L7G4E5</accession>
<dbReference type="EMBL" id="WUMU01000015">
    <property type="protein sequence ID" value="MXN18729.1"/>
    <property type="molecule type" value="Genomic_DNA"/>
</dbReference>